<gene>
    <name evidence="6" type="ORF">BN138_286</name>
</gene>
<dbReference type="GO" id="GO:0008236">
    <property type="term" value="F:serine-type peptidase activity"/>
    <property type="evidence" value="ECO:0007669"/>
    <property type="project" value="UniProtKB-KW"/>
</dbReference>
<evidence type="ECO:0000256" key="4">
    <source>
        <dbReference type="ARBA" id="ARBA00022801"/>
    </source>
</evidence>
<dbReference type="InterPro" id="IPR008256">
    <property type="entry name" value="Peptidase_S1B"/>
</dbReference>
<keyword evidence="4" id="KW-0378">Hydrolase</keyword>
<evidence type="ECO:0000313" key="6">
    <source>
        <dbReference type="EMBL" id="CCO21098.1"/>
    </source>
</evidence>
<evidence type="ECO:0000256" key="5">
    <source>
        <dbReference type="ARBA" id="ARBA00022825"/>
    </source>
</evidence>
<evidence type="ECO:0000256" key="2">
    <source>
        <dbReference type="ARBA" id="ARBA00022670"/>
    </source>
</evidence>
<dbReference type="SUPFAM" id="SSF50494">
    <property type="entry name" value="Trypsin-like serine proteases"/>
    <property type="match status" value="1"/>
</dbReference>
<evidence type="ECO:0000256" key="3">
    <source>
        <dbReference type="ARBA" id="ARBA00022729"/>
    </source>
</evidence>
<dbReference type="EMBL" id="HF548284">
    <property type="protein sequence ID" value="CCO21098.1"/>
    <property type="molecule type" value="Genomic_DNA"/>
</dbReference>
<dbReference type="PROSITE" id="PS51257">
    <property type="entry name" value="PROKAR_LIPOPROTEIN"/>
    <property type="match status" value="1"/>
</dbReference>
<dbReference type="PRINTS" id="PR00839">
    <property type="entry name" value="V8PROTEASE"/>
</dbReference>
<evidence type="ECO:0000256" key="1">
    <source>
        <dbReference type="ARBA" id="ARBA00008764"/>
    </source>
</evidence>
<dbReference type="PANTHER" id="PTHR15462">
    <property type="entry name" value="SERINE PROTEASE"/>
    <property type="match status" value="1"/>
</dbReference>
<accession>S0DDI4</accession>
<dbReference type="PROSITE" id="PS00673">
    <property type="entry name" value="V8_SER"/>
    <property type="match status" value="1"/>
</dbReference>
<name>S0DDI4_9ZZZZ</name>
<keyword evidence="3" id="KW-0732">Signal</keyword>
<protein>
    <submittedName>
        <fullName evidence="6">Putative protease</fullName>
    </submittedName>
</protein>
<dbReference type="InterPro" id="IPR009003">
    <property type="entry name" value="Peptidase_S1_PA"/>
</dbReference>
<comment type="similarity">
    <text evidence="1">Belongs to the peptidase S1B family.</text>
</comment>
<keyword evidence="5" id="KW-0720">Serine protease</keyword>
<reference evidence="6" key="1">
    <citation type="submission" date="2012-10" db="EMBL/GenBank/DDBJ databases">
        <authorList>
            <person name="Sandrine L."/>
        </authorList>
    </citation>
    <scope>NUCLEOTIDE SEQUENCE</scope>
</reference>
<organism evidence="6">
    <name type="scientific">termite gut metagenome</name>
    <dbReference type="NCBI Taxonomy" id="433724"/>
    <lineage>
        <taxon>unclassified sequences</taxon>
        <taxon>metagenomes</taxon>
        <taxon>organismal metagenomes</taxon>
    </lineage>
</organism>
<dbReference type="InterPro" id="IPR050966">
    <property type="entry name" value="Glutamyl_endopeptidase"/>
</dbReference>
<dbReference type="InterPro" id="IPR043504">
    <property type="entry name" value="Peptidase_S1_PA_chymotrypsin"/>
</dbReference>
<dbReference type="GO" id="GO:0006508">
    <property type="term" value="P:proteolysis"/>
    <property type="evidence" value="ECO:0007669"/>
    <property type="project" value="UniProtKB-KW"/>
</dbReference>
<proteinExistence type="inferred from homology"/>
<dbReference type="InterPro" id="IPR000126">
    <property type="entry name" value="V8_ser_AS"/>
</dbReference>
<dbReference type="Gene3D" id="2.40.10.10">
    <property type="entry name" value="Trypsin-like serine proteases"/>
    <property type="match status" value="2"/>
</dbReference>
<dbReference type="PANTHER" id="PTHR15462:SF8">
    <property type="entry name" value="SERINE PROTEASE"/>
    <property type="match status" value="1"/>
</dbReference>
<keyword evidence="2 6" id="KW-0645">Protease</keyword>
<sequence>MRRASLTLILSIAACLLQAQPPQESVSENTDLTSIGSDELFDFENTTARGYESAGMYGECKIADRLFPLTKGLNGNDDRKEVIRLAYPYYCIARLIILKKDGKKVEGTGFFISERCVITAAHNIYFDDTKEFAKEVTVIPGANVPLDYPVLGQATATTMRCMKKYTEDPKKNRKYDYGAVILPDDTLFENVGSYLGYNDIDSLGKSNMDMELSGYPRADNKMPRQLKSTGKITRYDEHHLHYIMDTSKGQSGSPVFIWNNKRECIVVGMHHHDNGRSNQAVRVNEAVMAKWNEWSKIKPQKQ</sequence>
<reference evidence="6" key="2">
    <citation type="journal article" date="2013" name="Biotechnol. Biofuels">
        <title>Mining for hemicellulases in the fungus-growing termite Pseudacanthotermes militaris using functional metagenomics.</title>
        <authorList>
            <person name="Bastien G."/>
            <person name="Arnal G."/>
            <person name="Bozonnet S."/>
            <person name="Laguerre S."/>
            <person name="Ferreira F."/>
            <person name="Faure R."/>
            <person name="Henrissat B."/>
            <person name="Lefevre F."/>
            <person name="Robe P."/>
            <person name="Bouchez O."/>
            <person name="Noirot C."/>
            <person name="Dumon C."/>
            <person name="O'Donohue M."/>
        </authorList>
    </citation>
    <scope>NUCLEOTIDE SEQUENCE</scope>
</reference>
<dbReference type="AlphaFoldDB" id="S0DDI4"/>